<proteinExistence type="predicted"/>
<dbReference type="InterPro" id="IPR004029">
    <property type="entry name" value="UreE_N"/>
</dbReference>
<feature type="domain" description="UreE urease accessory N-terminal" evidence="2">
    <location>
        <begin position="10"/>
        <end position="77"/>
    </location>
</feature>
<gene>
    <name evidence="3" type="primary">ureE</name>
</gene>
<accession>A0A3G2C865</accession>
<evidence type="ECO:0000313" key="3">
    <source>
        <dbReference type="EMBL" id="AYM48545.1"/>
    </source>
</evidence>
<organism evidence="3">
    <name type="scientific">uncultured Bilophila sp</name>
    <dbReference type="NCBI Taxonomy" id="529385"/>
    <lineage>
        <taxon>Bacteria</taxon>
        <taxon>Pseudomonadati</taxon>
        <taxon>Thermodesulfobacteriota</taxon>
        <taxon>Desulfovibrionia</taxon>
        <taxon>Desulfovibrionales</taxon>
        <taxon>Desulfovibrionaceae</taxon>
        <taxon>Bilophila</taxon>
        <taxon>environmental samples</taxon>
    </lineage>
</organism>
<dbReference type="SUPFAM" id="SSF69287">
    <property type="entry name" value="Urease metallochaperone UreE, N-terminal domain"/>
    <property type="match status" value="1"/>
</dbReference>
<evidence type="ECO:0000259" key="2">
    <source>
        <dbReference type="SMART" id="SM00988"/>
    </source>
</evidence>
<protein>
    <submittedName>
        <fullName evidence="3">Urease accessory protein UreE</fullName>
    </submittedName>
</protein>
<name>A0A3G2C865_9BACT</name>
<feature type="region of interest" description="Disordered" evidence="1">
    <location>
        <begin position="96"/>
        <end position="131"/>
    </location>
</feature>
<dbReference type="SMART" id="SM00988">
    <property type="entry name" value="UreE_N"/>
    <property type="match status" value="1"/>
</dbReference>
<dbReference type="Pfam" id="PF02814">
    <property type="entry name" value="UreE_N"/>
    <property type="match status" value="1"/>
</dbReference>
<sequence>MQLVENVLGNSNDPVWKARLADAAIDTLELSQWDAQKNRLRKDTRNGQAIAVSLDRNAFLHDGDVLLWDEKMKQAVICKIDLCDVLVIDLSGLQKLPPSSSSNAASSSGMPSATSTGPPSYRTASYTFPWR</sequence>
<feature type="compositionally biased region" description="Polar residues" evidence="1">
    <location>
        <begin position="114"/>
        <end position="131"/>
    </location>
</feature>
<dbReference type="AlphaFoldDB" id="A0A3G2C865"/>
<feature type="compositionally biased region" description="Low complexity" evidence="1">
    <location>
        <begin position="97"/>
        <end position="113"/>
    </location>
</feature>
<dbReference type="Gene3D" id="2.60.260.20">
    <property type="entry name" value="Urease metallochaperone UreE, N-terminal domain"/>
    <property type="match status" value="1"/>
</dbReference>
<dbReference type="EMBL" id="MH883556">
    <property type="protein sequence ID" value="AYM48545.1"/>
    <property type="molecule type" value="Genomic_DNA"/>
</dbReference>
<dbReference type="InterPro" id="IPR036118">
    <property type="entry name" value="UreE_N_sf"/>
</dbReference>
<evidence type="ECO:0000256" key="1">
    <source>
        <dbReference type="SAM" id="MobiDB-lite"/>
    </source>
</evidence>
<reference evidence="3" key="1">
    <citation type="submission" date="2018-09" db="EMBL/GenBank/DDBJ databases">
        <title>Phylogenetic barriers to horizontal transfer of antimicrobial peptide resistance genes in the human gut microbiota.</title>
        <authorList>
            <person name="Kintses B."/>
            <person name="Mehi O."/>
            <person name="Ari E."/>
            <person name="Szamel M."/>
            <person name="Gyorkei A."/>
            <person name="Jangir P.K."/>
            <person name="Nagy I."/>
            <person name="Pal F."/>
            <person name="Fekete G."/>
            <person name="Tengolics R."/>
            <person name="Nyerges A."/>
            <person name="Liko I."/>
            <person name="Balint A."/>
            <person name="Molnar T."/>
            <person name="Balint B."/>
            <person name="Vasarhelyi B.M."/>
            <person name="Bustamante M."/>
            <person name="Papp B."/>
            <person name="Pal C."/>
        </authorList>
    </citation>
    <scope>NUCLEOTIDE SEQUENCE</scope>
</reference>